<organism evidence="2 3">
    <name type="scientific">Mucor plumbeus</name>
    <dbReference type="NCBI Taxonomy" id="97098"/>
    <lineage>
        <taxon>Eukaryota</taxon>
        <taxon>Fungi</taxon>
        <taxon>Fungi incertae sedis</taxon>
        <taxon>Mucoromycota</taxon>
        <taxon>Mucoromycotina</taxon>
        <taxon>Mucoromycetes</taxon>
        <taxon>Mucorales</taxon>
        <taxon>Mucorineae</taxon>
        <taxon>Mucoraceae</taxon>
        <taxon>Mucor</taxon>
    </lineage>
</organism>
<evidence type="ECO:0000313" key="3">
    <source>
        <dbReference type="Proteomes" id="UP000650833"/>
    </source>
</evidence>
<feature type="compositionally biased region" description="Polar residues" evidence="1">
    <location>
        <begin position="147"/>
        <end position="159"/>
    </location>
</feature>
<feature type="compositionally biased region" description="Basic residues" evidence="1">
    <location>
        <begin position="1"/>
        <end position="10"/>
    </location>
</feature>
<dbReference type="EMBL" id="JAEPRC010000518">
    <property type="protein sequence ID" value="KAG2195595.1"/>
    <property type="molecule type" value="Genomic_DNA"/>
</dbReference>
<sequence>MSTRSKKKQRISNYPTGNTNPLPTISDNSNKKLQHNLEEETGILLPQLKQEMEYRMRRKIKICLESNDNVGELKKNCQSLKQLERGLVTDAERKANLPATTIQNFLLRYNNKKKTKSITLWTNFVDQNFDRIVYQERAKLQEERGKLQQQQGEASTSTAPEPAAITAPSFDYNHRTFHGSFRALLRQDLSHELRTIFINRLQDNLQNASDYITDYSLQVYKMILLFKNHTLDIDDNSNIVMNTSEGFPLQEILPNGFDFKNTEKRVAPPIPTNSISSDTFTKHFKTLFSTNHLQLIQSTYFGPQGLRSSSLEKYPIHKAFTDVIP</sequence>
<feature type="region of interest" description="Disordered" evidence="1">
    <location>
        <begin position="143"/>
        <end position="165"/>
    </location>
</feature>
<dbReference type="Proteomes" id="UP000650833">
    <property type="component" value="Unassembled WGS sequence"/>
</dbReference>
<feature type="compositionally biased region" description="Polar residues" evidence="1">
    <location>
        <begin position="11"/>
        <end position="28"/>
    </location>
</feature>
<evidence type="ECO:0000256" key="1">
    <source>
        <dbReference type="SAM" id="MobiDB-lite"/>
    </source>
</evidence>
<reference evidence="2" key="1">
    <citation type="submission" date="2020-12" db="EMBL/GenBank/DDBJ databases">
        <title>Metabolic potential, ecology and presence of endohyphal bacteria is reflected in genomic diversity of Mucoromycotina.</title>
        <authorList>
            <person name="Muszewska A."/>
            <person name="Okrasinska A."/>
            <person name="Steczkiewicz K."/>
            <person name="Drgas O."/>
            <person name="Orlowska M."/>
            <person name="Perlinska-Lenart U."/>
            <person name="Aleksandrzak-Piekarczyk T."/>
            <person name="Szatraj K."/>
            <person name="Zielenkiewicz U."/>
            <person name="Pilsyk S."/>
            <person name="Malc E."/>
            <person name="Mieczkowski P."/>
            <person name="Kruszewska J.S."/>
            <person name="Biernat P."/>
            <person name="Pawlowska J."/>
        </authorList>
    </citation>
    <scope>NUCLEOTIDE SEQUENCE</scope>
    <source>
        <strain evidence="2">CBS 226.32</strain>
    </source>
</reference>
<proteinExistence type="predicted"/>
<keyword evidence="3" id="KW-1185">Reference proteome</keyword>
<gene>
    <name evidence="2" type="ORF">INT46_011841</name>
</gene>
<dbReference type="OrthoDB" id="2290318at2759"/>
<comment type="caution">
    <text evidence="2">The sequence shown here is derived from an EMBL/GenBank/DDBJ whole genome shotgun (WGS) entry which is preliminary data.</text>
</comment>
<feature type="region of interest" description="Disordered" evidence="1">
    <location>
        <begin position="1"/>
        <end position="29"/>
    </location>
</feature>
<evidence type="ECO:0000313" key="2">
    <source>
        <dbReference type="EMBL" id="KAG2195595.1"/>
    </source>
</evidence>
<name>A0A8H7QNX3_9FUNG</name>
<protein>
    <submittedName>
        <fullName evidence="2">Uncharacterized protein</fullName>
    </submittedName>
</protein>
<accession>A0A8H7QNX3</accession>
<dbReference type="AlphaFoldDB" id="A0A8H7QNX3"/>